<proteinExistence type="predicted"/>
<dbReference type="GO" id="GO:0003677">
    <property type="term" value="F:DNA binding"/>
    <property type="evidence" value="ECO:0007669"/>
    <property type="project" value="UniProtKB-KW"/>
</dbReference>
<evidence type="ECO:0000256" key="3">
    <source>
        <dbReference type="ARBA" id="ARBA00023172"/>
    </source>
</evidence>
<evidence type="ECO:0000259" key="5">
    <source>
        <dbReference type="Pfam" id="PF13610"/>
    </source>
</evidence>
<dbReference type="PANTHER" id="PTHR35528:SF3">
    <property type="entry name" value="BLL1675 PROTEIN"/>
    <property type="match status" value="1"/>
</dbReference>
<keyword evidence="3" id="KW-0233">DNA recombination</keyword>
<evidence type="ECO:0000256" key="2">
    <source>
        <dbReference type="ARBA" id="ARBA00023125"/>
    </source>
</evidence>
<feature type="compositionally biased region" description="Basic and acidic residues" evidence="4">
    <location>
        <begin position="153"/>
        <end position="175"/>
    </location>
</feature>
<dbReference type="NCBIfam" id="NF033587">
    <property type="entry name" value="transpos_IS6"/>
    <property type="match status" value="1"/>
</dbReference>
<evidence type="ECO:0000313" key="6">
    <source>
        <dbReference type="EMBL" id="RMA82311.1"/>
    </source>
</evidence>
<protein>
    <submittedName>
        <fullName evidence="6">Putative transposase</fullName>
    </submittedName>
</protein>
<feature type="region of interest" description="Disordered" evidence="4">
    <location>
        <begin position="152"/>
        <end position="175"/>
    </location>
</feature>
<sequence>MPISIYKRHRFSSDVIQFAVWASYKFSLSLRDVEDLLAERGIDVSRESIRSWCRKFGRIYQKRLRSAAEVFGDTWFMDEVFINNKGERHYLWRAVDQDGDVIDVLVQKRRDTKAAKRFFRRLLVSNRQLTPRTIVTDKLGSYRGAHRALTPNSEHDTMQYRNNRSESSHEPTRVRERQMRRFKSRSQAQHFLNVHSAVYNLFNIQRHLCSAALTRLRRDRAFACWREITVG</sequence>
<keyword evidence="7" id="KW-1185">Reference proteome</keyword>
<gene>
    <name evidence="6" type="ORF">DFR27_0260</name>
</gene>
<dbReference type="GO" id="GO:0006310">
    <property type="term" value="P:DNA recombination"/>
    <property type="evidence" value="ECO:0007669"/>
    <property type="project" value="UniProtKB-KW"/>
</dbReference>
<dbReference type="PANTHER" id="PTHR35528">
    <property type="entry name" value="BLL1675 PROTEIN"/>
    <property type="match status" value="1"/>
</dbReference>
<evidence type="ECO:0000256" key="1">
    <source>
        <dbReference type="ARBA" id="ARBA00022578"/>
    </source>
</evidence>
<name>A0A3M0AAY6_9GAMM</name>
<feature type="domain" description="DDE" evidence="5">
    <location>
        <begin position="73"/>
        <end position="202"/>
    </location>
</feature>
<keyword evidence="2" id="KW-0238">DNA-binding</keyword>
<dbReference type="GO" id="GO:0032196">
    <property type="term" value="P:transposition"/>
    <property type="evidence" value="ECO:0007669"/>
    <property type="project" value="UniProtKB-KW"/>
</dbReference>
<dbReference type="OrthoDB" id="4315389at2"/>
<dbReference type="AlphaFoldDB" id="A0A3M0AAY6"/>
<comment type="caution">
    <text evidence="6">The sequence shown here is derived from an EMBL/GenBank/DDBJ whole genome shotgun (WGS) entry which is preliminary data.</text>
</comment>
<dbReference type="Proteomes" id="UP000267187">
    <property type="component" value="Unassembled WGS sequence"/>
</dbReference>
<dbReference type="InterPro" id="IPR052183">
    <property type="entry name" value="IS_Transposase"/>
</dbReference>
<keyword evidence="1" id="KW-0815">Transposition</keyword>
<evidence type="ECO:0000313" key="7">
    <source>
        <dbReference type="Proteomes" id="UP000267187"/>
    </source>
</evidence>
<reference evidence="6 7" key="1">
    <citation type="submission" date="2018-10" db="EMBL/GenBank/DDBJ databases">
        <title>Genomic Encyclopedia of Type Strains, Phase IV (KMG-IV): sequencing the most valuable type-strain genomes for metagenomic binning, comparative biology and taxonomic classification.</title>
        <authorList>
            <person name="Goeker M."/>
        </authorList>
    </citation>
    <scope>NUCLEOTIDE SEQUENCE [LARGE SCALE GENOMIC DNA]</scope>
    <source>
        <strain evidence="6 7">DSM 25080</strain>
    </source>
</reference>
<evidence type="ECO:0000256" key="4">
    <source>
        <dbReference type="SAM" id="MobiDB-lite"/>
    </source>
</evidence>
<accession>A0A3M0AAY6</accession>
<dbReference type="InterPro" id="IPR047930">
    <property type="entry name" value="Transpos_IS6"/>
</dbReference>
<dbReference type="Pfam" id="PF13610">
    <property type="entry name" value="DDE_Tnp_IS240"/>
    <property type="match status" value="1"/>
</dbReference>
<dbReference type="EMBL" id="REFJ01000001">
    <property type="protein sequence ID" value="RMA82311.1"/>
    <property type="molecule type" value="Genomic_DNA"/>
</dbReference>
<organism evidence="6 7">
    <name type="scientific">Umboniibacter marinipuniceus</name>
    <dbReference type="NCBI Taxonomy" id="569599"/>
    <lineage>
        <taxon>Bacteria</taxon>
        <taxon>Pseudomonadati</taxon>
        <taxon>Pseudomonadota</taxon>
        <taxon>Gammaproteobacteria</taxon>
        <taxon>Cellvibrionales</taxon>
        <taxon>Cellvibrionaceae</taxon>
        <taxon>Umboniibacter</taxon>
    </lineage>
</organism>
<dbReference type="InterPro" id="IPR032874">
    <property type="entry name" value="DDE_dom"/>
</dbReference>